<evidence type="ECO:0000256" key="4">
    <source>
        <dbReference type="ARBA" id="ARBA00022741"/>
    </source>
</evidence>
<name>A0A672PNL4_SINGR</name>
<dbReference type="GO" id="GO:0005324">
    <property type="term" value="F:long-chain fatty acid transmembrane transporter activity"/>
    <property type="evidence" value="ECO:0007669"/>
    <property type="project" value="TreeGrafter"/>
</dbReference>
<evidence type="ECO:0000256" key="3">
    <source>
        <dbReference type="ARBA" id="ARBA00022692"/>
    </source>
</evidence>
<keyword evidence="7" id="KW-0472">Membrane</keyword>
<dbReference type="InterPro" id="IPR011527">
    <property type="entry name" value="ABC1_TM_dom"/>
</dbReference>
<dbReference type="PROSITE" id="PS00211">
    <property type="entry name" value="ABC_TRANSPORTER_1"/>
    <property type="match status" value="1"/>
</dbReference>
<evidence type="ECO:0000313" key="11">
    <source>
        <dbReference type="Proteomes" id="UP000472262"/>
    </source>
</evidence>
<dbReference type="InterPro" id="IPR017871">
    <property type="entry name" value="ABC_transporter-like_CS"/>
</dbReference>
<dbReference type="SMART" id="SM00382">
    <property type="entry name" value="AAA"/>
    <property type="match status" value="1"/>
</dbReference>
<evidence type="ECO:0000259" key="9">
    <source>
        <dbReference type="PROSITE" id="PS50893"/>
    </source>
</evidence>
<dbReference type="GO" id="GO:0007031">
    <property type="term" value="P:peroxisome organization"/>
    <property type="evidence" value="ECO:0007669"/>
    <property type="project" value="TreeGrafter"/>
</dbReference>
<dbReference type="PANTHER" id="PTHR11384">
    <property type="entry name" value="ATP-BINDING CASSETTE, SUB-FAMILY D MEMBER"/>
    <property type="match status" value="1"/>
</dbReference>
<accession>A0A672PNL4</accession>
<dbReference type="PANTHER" id="PTHR11384:SF71">
    <property type="entry name" value="ATP-BINDING CASSETTE SUB-FAMILY D MEMBER 1"/>
    <property type="match status" value="1"/>
</dbReference>
<dbReference type="GO" id="GO:0016887">
    <property type="term" value="F:ATP hydrolysis activity"/>
    <property type="evidence" value="ECO:0007669"/>
    <property type="project" value="InterPro"/>
</dbReference>
<dbReference type="SUPFAM" id="SSF52540">
    <property type="entry name" value="P-loop containing nucleoside triphosphate hydrolases"/>
    <property type="match status" value="1"/>
</dbReference>
<proteinExistence type="inferred from homology"/>
<dbReference type="AlphaFoldDB" id="A0A672PNL4"/>
<dbReference type="GO" id="GO:0005778">
    <property type="term" value="C:peroxisomal membrane"/>
    <property type="evidence" value="ECO:0007669"/>
    <property type="project" value="TreeGrafter"/>
</dbReference>
<evidence type="ECO:0000256" key="6">
    <source>
        <dbReference type="ARBA" id="ARBA00022989"/>
    </source>
</evidence>
<dbReference type="InterPro" id="IPR050835">
    <property type="entry name" value="ABC_transporter_sub-D"/>
</dbReference>
<keyword evidence="2" id="KW-0813">Transport</keyword>
<dbReference type="SUPFAM" id="SSF90123">
    <property type="entry name" value="ABC transporter transmembrane region"/>
    <property type="match status" value="1"/>
</dbReference>
<dbReference type="InterPro" id="IPR003439">
    <property type="entry name" value="ABC_transporter-like_ATP-bd"/>
</dbReference>
<organism evidence="10 11">
    <name type="scientific">Sinocyclocheilus grahami</name>
    <name type="common">Dianchi golden-line fish</name>
    <name type="synonym">Barbus grahami</name>
    <dbReference type="NCBI Taxonomy" id="75366"/>
    <lineage>
        <taxon>Eukaryota</taxon>
        <taxon>Metazoa</taxon>
        <taxon>Chordata</taxon>
        <taxon>Craniata</taxon>
        <taxon>Vertebrata</taxon>
        <taxon>Euteleostomi</taxon>
        <taxon>Actinopterygii</taxon>
        <taxon>Neopterygii</taxon>
        <taxon>Teleostei</taxon>
        <taxon>Ostariophysi</taxon>
        <taxon>Cypriniformes</taxon>
        <taxon>Cyprinidae</taxon>
        <taxon>Cyprininae</taxon>
        <taxon>Sinocyclocheilus</taxon>
    </lineage>
</organism>
<evidence type="ECO:0000256" key="2">
    <source>
        <dbReference type="ARBA" id="ARBA00022448"/>
    </source>
</evidence>
<keyword evidence="5" id="KW-0067">ATP-binding</keyword>
<evidence type="ECO:0000313" key="10">
    <source>
        <dbReference type="Ensembl" id="ENSSGRP00000065172.1"/>
    </source>
</evidence>
<dbReference type="Proteomes" id="UP000472262">
    <property type="component" value="Unassembled WGS sequence"/>
</dbReference>
<dbReference type="Ensembl" id="ENSSGRT00000069485.1">
    <property type="protein sequence ID" value="ENSSGRP00000065172.1"/>
    <property type="gene ID" value="ENSSGRG00000033492.1"/>
</dbReference>
<dbReference type="GO" id="GO:0005524">
    <property type="term" value="F:ATP binding"/>
    <property type="evidence" value="ECO:0007669"/>
    <property type="project" value="UniProtKB-KW"/>
</dbReference>
<dbReference type="GO" id="GO:0042760">
    <property type="term" value="P:very long-chain fatty acid catabolic process"/>
    <property type="evidence" value="ECO:0007669"/>
    <property type="project" value="TreeGrafter"/>
</dbReference>
<protein>
    <submittedName>
        <fullName evidence="10">ATP-binding cassette, sub-family D (ALD), member 1</fullName>
    </submittedName>
</protein>
<feature type="compositionally biased region" description="Polar residues" evidence="8">
    <location>
        <begin position="54"/>
        <end position="63"/>
    </location>
</feature>
<keyword evidence="11" id="KW-1185">Reference proteome</keyword>
<keyword evidence="3" id="KW-0812">Transmembrane</keyword>
<feature type="region of interest" description="Disordered" evidence="8">
    <location>
        <begin position="54"/>
        <end position="73"/>
    </location>
</feature>
<comment type="similarity">
    <text evidence="1">Belongs to the ABC transporter superfamily. ABCD family. Peroxisomal fatty acyl CoA transporter (TC 3.A.1.203) subfamily.</text>
</comment>
<dbReference type="Pfam" id="PF06472">
    <property type="entry name" value="ABC_membrane_2"/>
    <property type="match status" value="1"/>
</dbReference>
<dbReference type="Gene3D" id="3.40.50.300">
    <property type="entry name" value="P-loop containing nucleotide triphosphate hydrolases"/>
    <property type="match status" value="2"/>
</dbReference>
<dbReference type="GO" id="GO:0015910">
    <property type="term" value="P:long-chain fatty acid import into peroxisome"/>
    <property type="evidence" value="ECO:0007669"/>
    <property type="project" value="TreeGrafter"/>
</dbReference>
<evidence type="ECO:0000256" key="5">
    <source>
        <dbReference type="ARBA" id="ARBA00022840"/>
    </source>
</evidence>
<dbReference type="GO" id="GO:0140359">
    <property type="term" value="F:ABC-type transporter activity"/>
    <property type="evidence" value="ECO:0007669"/>
    <property type="project" value="InterPro"/>
</dbReference>
<reference evidence="10" key="1">
    <citation type="submission" date="2025-08" db="UniProtKB">
        <authorList>
            <consortium name="Ensembl"/>
        </authorList>
    </citation>
    <scope>IDENTIFICATION</scope>
</reference>
<evidence type="ECO:0000256" key="8">
    <source>
        <dbReference type="SAM" id="MobiDB-lite"/>
    </source>
</evidence>
<dbReference type="InterPro" id="IPR003593">
    <property type="entry name" value="AAA+_ATPase"/>
</dbReference>
<keyword evidence="4" id="KW-0547">Nucleotide-binding</keyword>
<sequence length="647" mass="73307">SLLSLKPLRFPIERAVSLLKSNTILLLVALYGAKKFCPCVYGKLKGRTSTQVKATDPVTSNGEPQEVEAAKKKKSSPAVNREFFERLIHLLKILFPQLFCKERGLLGFHSLALISRTFLSIYVANLDGQIVKTIVKKDPRAFVVELTKWLAIRYLEGQLTLAFCTRLVTHAYMMYFSDQTYYRVSNMDGRLANPDQSLTEDVVMFAASVAHLYSNLTKPILDVVVTCYTLIKTAESKGANTTWPSIIAGIVVALTAKILRAFSPRFGKLVAEEARRKDDLRYMHSRIIANSEEIAFYGGHKIEMLQLQQSYTSLSKQINLILFKRLWYSCSCDVHSDSEDVKQAALVMKEEDLVSERTQAFTTARNLLNAAADAVERIMISYKEVTELAGYTARVYEMFEVFEDVHAGMYRRSASEVKPEETGAARKINGIDPFFLFFYFFFLEKKYFVHSQGMLGLSLQVDEGMHLLITGPNGCGKSSLFRILSGLWPVYSGVLYKPSPEHMFYIPQSDWKDVLSGGEKQLMGMARMFYHKPQYALLDECTSAVSIDVEGKIFEAAKDAGIALLSITHRPSLWWYHSHLLQFDGEGGWCFEKLDASMRISLQDEKLRLETQLSGIPKMQQRLAELCHILGEDKRLHSSNDSEETQQ</sequence>
<dbReference type="InterPro" id="IPR027417">
    <property type="entry name" value="P-loop_NTPase"/>
</dbReference>
<dbReference type="CDD" id="cd03223">
    <property type="entry name" value="ABCD_peroxisomal_ALDP"/>
    <property type="match status" value="1"/>
</dbReference>
<dbReference type="Pfam" id="PF00005">
    <property type="entry name" value="ABC_tran"/>
    <property type="match status" value="1"/>
</dbReference>
<dbReference type="InterPro" id="IPR036640">
    <property type="entry name" value="ABC1_TM_sf"/>
</dbReference>
<reference evidence="10" key="2">
    <citation type="submission" date="2025-09" db="UniProtKB">
        <authorList>
            <consortium name="Ensembl"/>
        </authorList>
    </citation>
    <scope>IDENTIFICATION</scope>
</reference>
<keyword evidence="6" id="KW-1133">Transmembrane helix</keyword>
<dbReference type="GO" id="GO:0006635">
    <property type="term" value="P:fatty acid beta-oxidation"/>
    <property type="evidence" value="ECO:0007669"/>
    <property type="project" value="TreeGrafter"/>
</dbReference>
<evidence type="ECO:0000256" key="1">
    <source>
        <dbReference type="ARBA" id="ARBA00008575"/>
    </source>
</evidence>
<dbReference type="PROSITE" id="PS50893">
    <property type="entry name" value="ABC_TRANSPORTER_2"/>
    <property type="match status" value="1"/>
</dbReference>
<evidence type="ECO:0000256" key="7">
    <source>
        <dbReference type="ARBA" id="ARBA00023136"/>
    </source>
</evidence>
<feature type="domain" description="ABC transporter" evidence="9">
    <location>
        <begin position="438"/>
        <end position="611"/>
    </location>
</feature>